<sequence length="196" mass="20129">MPAEAVARVVRSRAVKDPGRGMARVVRGLILATTCLGMSLAAHVAAGGVVHLSVDVVAGGLALSAMCVAAADTRRSFGGILGVVVLSQLVLHLFAGAGGHHGEVSSYGWTPTMLASHVIAAVVLSALLAHGERLVWALWGLTRLLPRVPPVQDVSPPAGPAPSVLQSYRPICRNLRDLCLSGPGTRAPPAGLPNVR</sequence>
<keyword evidence="3" id="KW-1185">Reference proteome</keyword>
<dbReference type="AlphaFoldDB" id="A0A329QNU0"/>
<dbReference type="Proteomes" id="UP000250462">
    <property type="component" value="Unassembled WGS sequence"/>
</dbReference>
<dbReference type="EMBL" id="QMIG01000010">
    <property type="protein sequence ID" value="RAW14010.1"/>
    <property type="molecule type" value="Genomic_DNA"/>
</dbReference>
<proteinExistence type="predicted"/>
<keyword evidence="1" id="KW-1133">Transmembrane helix</keyword>
<feature type="transmembrane region" description="Helical" evidence="1">
    <location>
        <begin position="107"/>
        <end position="129"/>
    </location>
</feature>
<evidence type="ECO:0000256" key="1">
    <source>
        <dbReference type="SAM" id="Phobius"/>
    </source>
</evidence>
<feature type="transmembrane region" description="Helical" evidence="1">
    <location>
        <begin position="52"/>
        <end position="70"/>
    </location>
</feature>
<accession>A0A329QNU0</accession>
<gene>
    <name evidence="2" type="ORF">DPM12_11280</name>
</gene>
<feature type="transmembrane region" description="Helical" evidence="1">
    <location>
        <begin position="25"/>
        <end position="46"/>
    </location>
</feature>
<keyword evidence="1" id="KW-0472">Membrane</keyword>
<reference evidence="2 3" key="1">
    <citation type="submission" date="2018-06" db="EMBL/GenBank/DDBJ databases">
        <title>Phytoactinopolyspora halophila sp. nov., a novel halophilic actinomycete isolated from a saline soil in China.</title>
        <authorList>
            <person name="Tang S.-K."/>
        </authorList>
    </citation>
    <scope>NUCLEOTIDE SEQUENCE [LARGE SCALE GENOMIC DNA]</scope>
    <source>
        <strain evidence="2 3">YIM 96934</strain>
    </source>
</reference>
<name>A0A329QNU0_9ACTN</name>
<protein>
    <submittedName>
        <fullName evidence="2">Uncharacterized protein</fullName>
    </submittedName>
</protein>
<organism evidence="2 3">
    <name type="scientific">Phytoactinopolyspora halophila</name>
    <dbReference type="NCBI Taxonomy" id="1981511"/>
    <lineage>
        <taxon>Bacteria</taxon>
        <taxon>Bacillati</taxon>
        <taxon>Actinomycetota</taxon>
        <taxon>Actinomycetes</taxon>
        <taxon>Jiangellales</taxon>
        <taxon>Jiangellaceae</taxon>
        <taxon>Phytoactinopolyspora</taxon>
    </lineage>
</organism>
<evidence type="ECO:0000313" key="3">
    <source>
        <dbReference type="Proteomes" id="UP000250462"/>
    </source>
</evidence>
<keyword evidence="1" id="KW-0812">Transmembrane</keyword>
<feature type="transmembrane region" description="Helical" evidence="1">
    <location>
        <begin position="77"/>
        <end position="95"/>
    </location>
</feature>
<comment type="caution">
    <text evidence="2">The sequence shown here is derived from an EMBL/GenBank/DDBJ whole genome shotgun (WGS) entry which is preliminary data.</text>
</comment>
<evidence type="ECO:0000313" key="2">
    <source>
        <dbReference type="EMBL" id="RAW14010.1"/>
    </source>
</evidence>